<evidence type="ECO:0000313" key="3">
    <source>
        <dbReference type="EMBL" id="KAF1952553.1"/>
    </source>
</evidence>
<organism evidence="3 4">
    <name type="scientific">Byssothecium circinans</name>
    <dbReference type="NCBI Taxonomy" id="147558"/>
    <lineage>
        <taxon>Eukaryota</taxon>
        <taxon>Fungi</taxon>
        <taxon>Dikarya</taxon>
        <taxon>Ascomycota</taxon>
        <taxon>Pezizomycotina</taxon>
        <taxon>Dothideomycetes</taxon>
        <taxon>Pleosporomycetidae</taxon>
        <taxon>Pleosporales</taxon>
        <taxon>Massarineae</taxon>
        <taxon>Massarinaceae</taxon>
        <taxon>Byssothecium</taxon>
    </lineage>
</organism>
<feature type="compositionally biased region" description="Low complexity" evidence="1">
    <location>
        <begin position="153"/>
        <end position="171"/>
    </location>
</feature>
<proteinExistence type="predicted"/>
<name>A0A6A5TI92_9PLEO</name>
<evidence type="ECO:0008006" key="5">
    <source>
        <dbReference type="Google" id="ProtNLM"/>
    </source>
</evidence>
<evidence type="ECO:0000313" key="4">
    <source>
        <dbReference type="Proteomes" id="UP000800035"/>
    </source>
</evidence>
<reference evidence="3" key="1">
    <citation type="journal article" date="2020" name="Stud. Mycol.">
        <title>101 Dothideomycetes genomes: a test case for predicting lifestyles and emergence of pathogens.</title>
        <authorList>
            <person name="Haridas S."/>
            <person name="Albert R."/>
            <person name="Binder M."/>
            <person name="Bloem J."/>
            <person name="Labutti K."/>
            <person name="Salamov A."/>
            <person name="Andreopoulos B."/>
            <person name="Baker S."/>
            <person name="Barry K."/>
            <person name="Bills G."/>
            <person name="Bluhm B."/>
            <person name="Cannon C."/>
            <person name="Castanera R."/>
            <person name="Culley D."/>
            <person name="Daum C."/>
            <person name="Ezra D."/>
            <person name="Gonzalez J."/>
            <person name="Henrissat B."/>
            <person name="Kuo A."/>
            <person name="Liang C."/>
            <person name="Lipzen A."/>
            <person name="Lutzoni F."/>
            <person name="Magnuson J."/>
            <person name="Mondo S."/>
            <person name="Nolan M."/>
            <person name="Ohm R."/>
            <person name="Pangilinan J."/>
            <person name="Park H.-J."/>
            <person name="Ramirez L."/>
            <person name="Alfaro M."/>
            <person name="Sun H."/>
            <person name="Tritt A."/>
            <person name="Yoshinaga Y."/>
            <person name="Zwiers L.-H."/>
            <person name="Turgeon B."/>
            <person name="Goodwin S."/>
            <person name="Spatafora J."/>
            <person name="Crous P."/>
            <person name="Grigoriev I."/>
        </authorList>
    </citation>
    <scope>NUCLEOTIDE SEQUENCE</scope>
    <source>
        <strain evidence="3">CBS 675.92</strain>
    </source>
</reference>
<dbReference type="Proteomes" id="UP000800035">
    <property type="component" value="Unassembled WGS sequence"/>
</dbReference>
<feature type="region of interest" description="Disordered" evidence="1">
    <location>
        <begin position="153"/>
        <end position="175"/>
    </location>
</feature>
<keyword evidence="2" id="KW-0472">Membrane</keyword>
<accession>A0A6A5TI92</accession>
<dbReference type="EMBL" id="ML977010">
    <property type="protein sequence ID" value="KAF1952553.1"/>
    <property type="molecule type" value="Genomic_DNA"/>
</dbReference>
<dbReference type="AlphaFoldDB" id="A0A6A5TI92"/>
<dbReference type="OrthoDB" id="5215637at2759"/>
<keyword evidence="2" id="KW-0812">Transmembrane</keyword>
<keyword evidence="4" id="KW-1185">Reference proteome</keyword>
<evidence type="ECO:0000256" key="2">
    <source>
        <dbReference type="SAM" id="Phobius"/>
    </source>
</evidence>
<protein>
    <recommendedName>
        <fullName evidence="5">Mid2 domain-containing protein</fullName>
    </recommendedName>
</protein>
<evidence type="ECO:0000256" key="1">
    <source>
        <dbReference type="SAM" id="MobiDB-lite"/>
    </source>
</evidence>
<sequence length="261" mass="28146">MTCYLPNGTARYWQPCSSDTSDPLSNVCCALDRTIPAGGNGSLGLTNDECLPNGVCMNRAVVGGRTDRTYWRNACTDKEWTPGKCFDICSDGDNANWFTEITPCEGDGTSKTWCCGKSTACCKEGSSLKKYTIDAVFGRGSASTVSSSTATTISISNSSSASPGPSTTPVGNEKHDTESLKLGVGLGVGFGVLVLMLVAAIVWLRFFKKRKREDDNDRMLEMSEDAIYEAEGGEQRAELPEDKPAWGYRFEMEGMPAQELA</sequence>
<gene>
    <name evidence="3" type="ORF">CC80DRAFT_495333</name>
</gene>
<keyword evidence="2" id="KW-1133">Transmembrane helix</keyword>
<feature type="transmembrane region" description="Helical" evidence="2">
    <location>
        <begin position="182"/>
        <end position="204"/>
    </location>
</feature>